<protein>
    <submittedName>
        <fullName evidence="1">Uncharacterized protein</fullName>
    </submittedName>
</protein>
<organism evidence="1 2">
    <name type="scientific">Morus notabilis</name>
    <dbReference type="NCBI Taxonomy" id="981085"/>
    <lineage>
        <taxon>Eukaryota</taxon>
        <taxon>Viridiplantae</taxon>
        <taxon>Streptophyta</taxon>
        <taxon>Embryophyta</taxon>
        <taxon>Tracheophyta</taxon>
        <taxon>Spermatophyta</taxon>
        <taxon>Magnoliopsida</taxon>
        <taxon>eudicotyledons</taxon>
        <taxon>Gunneridae</taxon>
        <taxon>Pentapetalae</taxon>
        <taxon>rosids</taxon>
        <taxon>fabids</taxon>
        <taxon>Rosales</taxon>
        <taxon>Moraceae</taxon>
        <taxon>Moreae</taxon>
        <taxon>Morus</taxon>
    </lineage>
</organism>
<proteinExistence type="predicted"/>
<accession>W9S8H7</accession>
<dbReference type="EMBL" id="KE345903">
    <property type="protein sequence ID" value="EXC20102.1"/>
    <property type="molecule type" value="Genomic_DNA"/>
</dbReference>
<dbReference type="AlphaFoldDB" id="W9S8H7"/>
<keyword evidence="2" id="KW-1185">Reference proteome</keyword>
<evidence type="ECO:0000313" key="1">
    <source>
        <dbReference type="EMBL" id="EXC20102.1"/>
    </source>
</evidence>
<dbReference type="Proteomes" id="UP000030645">
    <property type="component" value="Unassembled WGS sequence"/>
</dbReference>
<name>W9S8H7_9ROSA</name>
<evidence type="ECO:0000313" key="2">
    <source>
        <dbReference type="Proteomes" id="UP000030645"/>
    </source>
</evidence>
<sequence length="78" mass="8449">MVLLAWGMRKALRSMGESAGHMVKLGDGAFHLADEDVGFHPVGMGLSHPLRLTMARARKGLGQVSIMPRHGTRAAWVD</sequence>
<gene>
    <name evidence="1" type="ORF">L484_002992</name>
</gene>
<reference evidence="2" key="1">
    <citation type="submission" date="2013-01" db="EMBL/GenBank/DDBJ databases">
        <title>Draft Genome Sequence of a Mulberry Tree, Morus notabilis C.K. Schneid.</title>
        <authorList>
            <person name="He N."/>
            <person name="Zhao S."/>
        </authorList>
    </citation>
    <scope>NUCLEOTIDE SEQUENCE</scope>
</reference>